<evidence type="ECO:0000313" key="3">
    <source>
        <dbReference type="Proteomes" id="UP001205906"/>
    </source>
</evidence>
<dbReference type="CDD" id="cd00761">
    <property type="entry name" value="Glyco_tranf_GTA_type"/>
    <property type="match status" value="1"/>
</dbReference>
<organism evidence="2 3">
    <name type="scientific">Mesorhizobium liriopis</name>
    <dbReference type="NCBI Taxonomy" id="2953882"/>
    <lineage>
        <taxon>Bacteria</taxon>
        <taxon>Pseudomonadati</taxon>
        <taxon>Pseudomonadota</taxon>
        <taxon>Alphaproteobacteria</taxon>
        <taxon>Hyphomicrobiales</taxon>
        <taxon>Phyllobacteriaceae</taxon>
        <taxon>Mesorhizobium</taxon>
    </lineage>
</organism>
<evidence type="ECO:0000313" key="2">
    <source>
        <dbReference type="EMBL" id="MCO6049160.1"/>
    </source>
</evidence>
<accession>A0ABT1C4M2</accession>
<dbReference type="InterPro" id="IPR029044">
    <property type="entry name" value="Nucleotide-diphossugar_trans"/>
</dbReference>
<feature type="domain" description="Glycosyltransferase 2-like" evidence="1">
    <location>
        <begin position="8"/>
        <end position="163"/>
    </location>
</feature>
<dbReference type="Pfam" id="PF00535">
    <property type="entry name" value="Glycos_transf_2"/>
    <property type="match status" value="1"/>
</dbReference>
<sequence length="309" mass="33824">MSLTRLDIAVCTFRRPQLIDTLRSLARLDLRDDVSLRIVVADNDETPSAKALVDGFRAESGLAIVYVHAPARNICIARNACLDESDADFLAFIDDDEIATPQWASELLRHAGNADVVLGPVRAIYAEDAPGWMRHADSHSTFPVFVGGVIRTGYTCNVLLRRESPHVKSRRFRLELGQTGGEDTDYFDGVTESGGRIAYAENAWVSEDVPATRARFEWLAKRRFRMGQTHGRLLKTKAGGARRGVQLCLAAAKVGYSLLSAGLTAPVAAKRNRNMLRAVMHAGTIGGLLGVKELRLYAQPAPLPAERNS</sequence>
<dbReference type="Gene3D" id="3.90.550.10">
    <property type="entry name" value="Spore Coat Polysaccharide Biosynthesis Protein SpsA, Chain A"/>
    <property type="match status" value="1"/>
</dbReference>
<name>A0ABT1C4M2_9HYPH</name>
<dbReference type="Proteomes" id="UP001205906">
    <property type="component" value="Unassembled WGS sequence"/>
</dbReference>
<evidence type="ECO:0000259" key="1">
    <source>
        <dbReference type="Pfam" id="PF00535"/>
    </source>
</evidence>
<keyword evidence="3" id="KW-1185">Reference proteome</keyword>
<gene>
    <name evidence="2" type="ORF">NGM99_05075</name>
</gene>
<dbReference type="InterPro" id="IPR001173">
    <property type="entry name" value="Glyco_trans_2-like"/>
</dbReference>
<dbReference type="EMBL" id="JAMXQS010000002">
    <property type="protein sequence ID" value="MCO6049160.1"/>
    <property type="molecule type" value="Genomic_DNA"/>
</dbReference>
<comment type="caution">
    <text evidence="2">The sequence shown here is derived from an EMBL/GenBank/DDBJ whole genome shotgun (WGS) entry which is preliminary data.</text>
</comment>
<proteinExistence type="predicted"/>
<dbReference type="SUPFAM" id="SSF53448">
    <property type="entry name" value="Nucleotide-diphospho-sugar transferases"/>
    <property type="match status" value="1"/>
</dbReference>
<reference evidence="2 3" key="1">
    <citation type="submission" date="2022-06" db="EMBL/GenBank/DDBJ databases">
        <title>Mesorhizobium sp. strain RP14 Genome sequencing and assembly.</title>
        <authorList>
            <person name="Kim I."/>
        </authorList>
    </citation>
    <scope>NUCLEOTIDE SEQUENCE [LARGE SCALE GENOMIC DNA]</scope>
    <source>
        <strain evidence="3">RP14(2022)</strain>
    </source>
</reference>
<protein>
    <submittedName>
        <fullName evidence="2">Glycosyltransferase</fullName>
    </submittedName>
</protein>
<dbReference type="RefSeq" id="WP_252816628.1">
    <property type="nucleotide sequence ID" value="NZ_JAMXQS010000002.1"/>
</dbReference>